<dbReference type="EMBL" id="JACCJC010000064">
    <property type="protein sequence ID" value="KAF6230887.1"/>
    <property type="molecule type" value="Genomic_DNA"/>
</dbReference>
<dbReference type="RefSeq" id="XP_037160320.1">
    <property type="nucleotide sequence ID" value="XM_037312888.1"/>
</dbReference>
<dbReference type="AlphaFoldDB" id="A0A8H6FLT0"/>
<accession>A0A8H6FLT0</accession>
<sequence>MDHTGGTPPGTADDMIRWKDVAYTDNHLDEQGQPEVMDLRESLCKAAEMSLPTLPESYDISPSSDEVLEDLFLIRDEIFLISIQGDACVVRSFDKLVNIHLVAPFSHKRLNHKLDPLGTIL</sequence>
<evidence type="ECO:0000313" key="1">
    <source>
        <dbReference type="EMBL" id="KAF6230887.1"/>
    </source>
</evidence>
<name>A0A8H6FLT0_9LECA</name>
<reference evidence="1 2" key="1">
    <citation type="journal article" date="2020" name="Genomics">
        <title>Complete, high-quality genomes from long-read metagenomic sequencing of two wolf lichen thalli reveals enigmatic genome architecture.</title>
        <authorList>
            <person name="McKenzie S.K."/>
            <person name="Walston R.F."/>
            <person name="Allen J.L."/>
        </authorList>
    </citation>
    <scope>NUCLEOTIDE SEQUENCE [LARGE SCALE GENOMIC DNA]</scope>
    <source>
        <strain evidence="1">WasteWater2</strain>
    </source>
</reference>
<evidence type="ECO:0000313" key="2">
    <source>
        <dbReference type="Proteomes" id="UP000578531"/>
    </source>
</evidence>
<dbReference type="GeneID" id="59292649"/>
<organism evidence="1 2">
    <name type="scientific">Letharia columbiana</name>
    <dbReference type="NCBI Taxonomy" id="112416"/>
    <lineage>
        <taxon>Eukaryota</taxon>
        <taxon>Fungi</taxon>
        <taxon>Dikarya</taxon>
        <taxon>Ascomycota</taxon>
        <taxon>Pezizomycotina</taxon>
        <taxon>Lecanoromycetes</taxon>
        <taxon>OSLEUM clade</taxon>
        <taxon>Lecanoromycetidae</taxon>
        <taxon>Lecanorales</taxon>
        <taxon>Lecanorineae</taxon>
        <taxon>Parmeliaceae</taxon>
        <taxon>Letharia</taxon>
    </lineage>
</organism>
<dbReference type="Proteomes" id="UP000578531">
    <property type="component" value="Unassembled WGS sequence"/>
</dbReference>
<dbReference type="OrthoDB" id="5295250at2759"/>
<comment type="caution">
    <text evidence="1">The sequence shown here is derived from an EMBL/GenBank/DDBJ whole genome shotgun (WGS) entry which is preliminary data.</text>
</comment>
<proteinExistence type="predicted"/>
<protein>
    <submittedName>
        <fullName evidence="1">Uncharacterized protein</fullName>
    </submittedName>
</protein>
<keyword evidence="2" id="KW-1185">Reference proteome</keyword>
<gene>
    <name evidence="1" type="ORF">HO173_011003</name>
</gene>